<gene>
    <name evidence="1" type="ORF">CC78DRAFT_43665</name>
</gene>
<proteinExistence type="predicted"/>
<dbReference type="Proteomes" id="UP000800093">
    <property type="component" value="Unassembled WGS sequence"/>
</dbReference>
<protein>
    <submittedName>
        <fullName evidence="1">Uncharacterized protein</fullName>
    </submittedName>
</protein>
<accession>A0A9P4K0U3</accession>
<dbReference type="AlphaFoldDB" id="A0A9P4K0U3"/>
<evidence type="ECO:0000313" key="2">
    <source>
        <dbReference type="Proteomes" id="UP000800093"/>
    </source>
</evidence>
<dbReference type="EMBL" id="ML986695">
    <property type="protein sequence ID" value="KAF2259896.1"/>
    <property type="molecule type" value="Genomic_DNA"/>
</dbReference>
<sequence>MLQARASKVHIRGPCSLGSPRSADQLSVTCVACVRLTLAGVEKCVATCSAPIPPRRTGSSATRFRFWLARRVGGGGGARITWFFGRGREERADGG</sequence>
<keyword evidence="2" id="KW-1185">Reference proteome</keyword>
<organism evidence="1 2">
    <name type="scientific">Lojkania enalia</name>
    <dbReference type="NCBI Taxonomy" id="147567"/>
    <lineage>
        <taxon>Eukaryota</taxon>
        <taxon>Fungi</taxon>
        <taxon>Dikarya</taxon>
        <taxon>Ascomycota</taxon>
        <taxon>Pezizomycotina</taxon>
        <taxon>Dothideomycetes</taxon>
        <taxon>Pleosporomycetidae</taxon>
        <taxon>Pleosporales</taxon>
        <taxon>Pleosporales incertae sedis</taxon>
        <taxon>Lojkania</taxon>
    </lineage>
</organism>
<reference evidence="2" key="1">
    <citation type="journal article" date="2020" name="Stud. Mycol.">
        <title>101 Dothideomycetes genomes: A test case for predicting lifestyles and emergence of pathogens.</title>
        <authorList>
            <person name="Haridas S."/>
            <person name="Albert R."/>
            <person name="Binder M."/>
            <person name="Bloem J."/>
            <person name="LaButti K."/>
            <person name="Salamov A."/>
            <person name="Andreopoulos B."/>
            <person name="Baker S."/>
            <person name="Barry K."/>
            <person name="Bills G."/>
            <person name="Bluhm B."/>
            <person name="Cannon C."/>
            <person name="Castanera R."/>
            <person name="Culley D."/>
            <person name="Daum C."/>
            <person name="Ezra D."/>
            <person name="Gonzalez J."/>
            <person name="Henrissat B."/>
            <person name="Kuo A."/>
            <person name="Liang C."/>
            <person name="Lipzen A."/>
            <person name="Lutzoni F."/>
            <person name="Magnuson J."/>
            <person name="Mondo S."/>
            <person name="Nolan M."/>
            <person name="Ohm R."/>
            <person name="Pangilinan J."/>
            <person name="Park H.-J."/>
            <person name="Ramirez L."/>
            <person name="Alfaro M."/>
            <person name="Sun H."/>
            <person name="Tritt A."/>
            <person name="Yoshinaga Y."/>
            <person name="Zwiers L.-H."/>
            <person name="Turgeon B."/>
            <person name="Goodwin S."/>
            <person name="Spatafora J."/>
            <person name="Crous P."/>
            <person name="Grigoriev I."/>
        </authorList>
    </citation>
    <scope>NUCLEOTIDE SEQUENCE [LARGE SCALE GENOMIC DNA]</scope>
    <source>
        <strain evidence="2">CBS 304.66</strain>
    </source>
</reference>
<comment type="caution">
    <text evidence="1">The sequence shown here is derived from an EMBL/GenBank/DDBJ whole genome shotgun (WGS) entry which is preliminary data.</text>
</comment>
<name>A0A9P4K0U3_9PLEO</name>
<evidence type="ECO:0000313" key="1">
    <source>
        <dbReference type="EMBL" id="KAF2259896.1"/>
    </source>
</evidence>